<dbReference type="EMBL" id="QVNQ01000001">
    <property type="protein sequence ID" value="RFS86986.1"/>
    <property type="molecule type" value="Genomic_DNA"/>
</dbReference>
<dbReference type="InterPro" id="IPR011990">
    <property type="entry name" value="TPR-like_helical_dom_sf"/>
</dbReference>
<organism evidence="1 2">
    <name type="scientific">Actinomadura spongiicola</name>
    <dbReference type="NCBI Taxonomy" id="2303421"/>
    <lineage>
        <taxon>Bacteria</taxon>
        <taxon>Bacillati</taxon>
        <taxon>Actinomycetota</taxon>
        <taxon>Actinomycetes</taxon>
        <taxon>Streptosporangiales</taxon>
        <taxon>Thermomonosporaceae</taxon>
        <taxon>Actinomadura</taxon>
    </lineage>
</organism>
<sequence length="479" mass="53480">MAPTVQSLSALAAAVELQVCTDRLLAHIFPEIGEDEPVPPDRAGRHRVLETVIEGDAELRAALLARDDTRIGERWRQCLHARTSDLDLHHDLAVLYRERALRQNARTGSAGERLAVATTLWALLLADEAFWRRAGVARDDEDAPREKIIGGLLDLHAAHGARALAADRAVSARLHLRCLDACRSGDPEAVRELLEEFGVRNDRRVDPRRLTGTARLAAAAVDRWCDDLVEDAQSRVADPVAVGALPDGIDQDYEAGIGRLAPFIRLGVAVRRVLVTGMEWHNDWAMCHYNNRAFDQMKDVLASGREFCDRLVRLCAPGEAHRPENQAVSRYLLLRGVVTDTDEKAIAEMKEALRWNPANDNATRVLFQSYLGRGTRIANDEHAVRGLAGPLPPDQRFEKAADELRRALELAERPDDVQLVRERLASVLTLWAINLRDVTTGSAARTLARGERARRLVVEALELDPENELARRYLDQYDR</sequence>
<protein>
    <recommendedName>
        <fullName evidence="3">Tetratricopeptide repeat protein</fullName>
    </recommendedName>
</protein>
<reference evidence="1 2" key="1">
    <citation type="submission" date="2018-08" db="EMBL/GenBank/DDBJ databases">
        <title>Actinomadura spongicola sp. nov., isolated from marine sponge Leucetta chagosensis.</title>
        <authorList>
            <person name="Li L."/>
            <person name="Lin H.W."/>
        </authorList>
    </citation>
    <scope>NUCLEOTIDE SEQUENCE [LARGE SCALE GENOMIC DNA]</scope>
    <source>
        <strain evidence="1 2">LHW52907</strain>
    </source>
</reference>
<dbReference type="RefSeq" id="WP_117397439.1">
    <property type="nucleotide sequence ID" value="NZ_QVNQ01000001.1"/>
</dbReference>
<evidence type="ECO:0008006" key="3">
    <source>
        <dbReference type="Google" id="ProtNLM"/>
    </source>
</evidence>
<keyword evidence="2" id="KW-1185">Reference proteome</keyword>
<name>A0A372GNM9_9ACTN</name>
<dbReference type="SUPFAM" id="SSF48452">
    <property type="entry name" value="TPR-like"/>
    <property type="match status" value="1"/>
</dbReference>
<dbReference type="AlphaFoldDB" id="A0A372GNM9"/>
<gene>
    <name evidence="1" type="ORF">D0T12_01640</name>
</gene>
<comment type="caution">
    <text evidence="1">The sequence shown here is derived from an EMBL/GenBank/DDBJ whole genome shotgun (WGS) entry which is preliminary data.</text>
</comment>
<evidence type="ECO:0000313" key="1">
    <source>
        <dbReference type="EMBL" id="RFS86986.1"/>
    </source>
</evidence>
<evidence type="ECO:0000313" key="2">
    <source>
        <dbReference type="Proteomes" id="UP000262882"/>
    </source>
</evidence>
<dbReference type="Proteomes" id="UP000262882">
    <property type="component" value="Unassembled WGS sequence"/>
</dbReference>
<dbReference type="OrthoDB" id="3894343at2"/>
<dbReference type="Gene3D" id="1.25.40.10">
    <property type="entry name" value="Tetratricopeptide repeat domain"/>
    <property type="match status" value="1"/>
</dbReference>
<proteinExistence type="predicted"/>
<accession>A0A372GNM9</accession>